<dbReference type="RefSeq" id="WP_023039318.1">
    <property type="nucleotide sequence ID" value="NZ_CP077143.1"/>
</dbReference>
<dbReference type="EMBL" id="PNHC01000005">
    <property type="protein sequence ID" value="PMC68923.1"/>
    <property type="molecule type" value="Genomic_DNA"/>
</dbReference>
<reference evidence="1 2" key="1">
    <citation type="submission" date="2017-09" db="EMBL/GenBank/DDBJ databases">
        <title>Bacterial strain isolated from the female urinary microbiota.</title>
        <authorList>
            <person name="Thomas-White K."/>
            <person name="Kumar N."/>
            <person name="Forster S."/>
            <person name="Putonti C."/>
            <person name="Lawley T."/>
            <person name="Wolfe A.J."/>
        </authorList>
    </citation>
    <scope>NUCLEOTIDE SEQUENCE [LARGE SCALE GENOMIC DNA]</scope>
    <source>
        <strain evidence="1 2">UMB0249</strain>
    </source>
</reference>
<organism evidence="1 2">
    <name type="scientific">Fusobacterium nucleatum</name>
    <dbReference type="NCBI Taxonomy" id="851"/>
    <lineage>
        <taxon>Bacteria</taxon>
        <taxon>Fusobacteriati</taxon>
        <taxon>Fusobacteriota</taxon>
        <taxon>Fusobacteriia</taxon>
        <taxon>Fusobacteriales</taxon>
        <taxon>Fusobacteriaceae</taxon>
        <taxon>Fusobacterium</taxon>
    </lineage>
</organism>
<accession>A0A2N6THY8</accession>
<protein>
    <submittedName>
        <fullName evidence="1">Uncharacterized protein</fullName>
    </submittedName>
</protein>
<name>A0A2N6THY8_FUSNU</name>
<proteinExistence type="predicted"/>
<dbReference type="AlphaFoldDB" id="A0A2N6THY8"/>
<evidence type="ECO:0000313" key="1">
    <source>
        <dbReference type="EMBL" id="PMC68923.1"/>
    </source>
</evidence>
<gene>
    <name evidence="1" type="ORF">CJ209_07005</name>
</gene>
<comment type="caution">
    <text evidence="1">The sequence shown here is derived from an EMBL/GenBank/DDBJ whole genome shotgun (WGS) entry which is preliminary data.</text>
</comment>
<sequence length="61" mass="6986">MATSSFTRKIIVTGKQATDVLINALTSDTEKKDFCKIEEFLEENRKRGKASLKKFVSLYKK</sequence>
<evidence type="ECO:0000313" key="2">
    <source>
        <dbReference type="Proteomes" id="UP000235733"/>
    </source>
</evidence>
<dbReference type="Proteomes" id="UP000235733">
    <property type="component" value="Unassembled WGS sequence"/>
</dbReference>